<keyword evidence="5 9" id="KW-0249">Electron transport</keyword>
<sequence>MKDVIILFGKSLCPLCRTANDILTSQKMINKYDIIRVNILSFFSDSRVVEVLGMNGAYEMIAAVTEYFGRDYVLVLKYNPETQNMGVIPFRKYIVIGQMSPESVDYEQLARDIASAPYNAVLAER</sequence>
<evidence type="ECO:0000256" key="3">
    <source>
        <dbReference type="ARBA" id="ARBA00013663"/>
    </source>
</evidence>
<evidence type="ECO:0000256" key="1">
    <source>
        <dbReference type="ARBA" id="ARBA00004192"/>
    </source>
</evidence>
<evidence type="ECO:0000256" key="9">
    <source>
        <dbReference type="RuleBase" id="RU363082"/>
    </source>
</evidence>
<evidence type="ECO:0000256" key="6">
    <source>
        <dbReference type="ARBA" id="ARBA00023157"/>
    </source>
</evidence>
<accession>A0A2C9DSL4</accession>
<dbReference type="InterPro" id="IPR036249">
    <property type="entry name" value="Thioredoxin-like_sf"/>
</dbReference>
<dbReference type="Pfam" id="PF05768">
    <property type="entry name" value="Glrx-like"/>
    <property type="match status" value="1"/>
</dbReference>
<comment type="similarity">
    <text evidence="9">Belongs to the glutaredoxin family.</text>
</comment>
<keyword evidence="11" id="KW-1185">Reference proteome</keyword>
<evidence type="ECO:0000256" key="8">
    <source>
        <dbReference type="ARBA" id="ARBA00023284"/>
    </source>
</evidence>
<evidence type="ECO:0000256" key="7">
    <source>
        <dbReference type="ARBA" id="ARBA00023200"/>
    </source>
</evidence>
<keyword evidence="7 9" id="KW-1035">Host cytoplasm</keyword>
<proteinExistence type="inferred from homology"/>
<name>A0A2C9DSL4_9POXV</name>
<keyword evidence="8 9" id="KW-0676">Redox-active center</keyword>
<evidence type="ECO:0000256" key="5">
    <source>
        <dbReference type="ARBA" id="ARBA00022982"/>
    </source>
</evidence>
<dbReference type="SUPFAM" id="SSF52833">
    <property type="entry name" value="Thioredoxin-like"/>
    <property type="match status" value="1"/>
</dbReference>
<keyword evidence="4 9" id="KW-0813">Transport</keyword>
<evidence type="ECO:0000256" key="2">
    <source>
        <dbReference type="ARBA" id="ARBA00011738"/>
    </source>
</evidence>
<comment type="subcellular location">
    <subcellularLocation>
        <location evidence="1 9">Host cytoplasm</location>
    </subcellularLocation>
</comment>
<keyword evidence="6" id="KW-1015">Disulfide bond</keyword>
<comment type="function">
    <text evidence="9">Glutaredoxin necessary for virion morphogenesis and virus replication.</text>
</comment>
<organism evidence="10">
    <name type="scientific">Western grey kangaroopox virus</name>
    <dbReference type="NCBI Taxonomy" id="1566307"/>
    <lineage>
        <taxon>Viruses</taxon>
        <taxon>Varidnaviria</taxon>
        <taxon>Bamfordvirae</taxon>
        <taxon>Nucleocytoviricota</taxon>
        <taxon>Pokkesviricetes</taxon>
        <taxon>Chitovirales</taxon>
        <taxon>Poxviridae</taxon>
        <taxon>Chordopoxvirinae</taxon>
        <taxon>Macropopoxvirus</taxon>
        <taxon>Macropopoxvirus mfuliginosuspox</taxon>
        <taxon>Western kangaroopox virus</taxon>
    </lineage>
</organism>
<evidence type="ECO:0000313" key="11">
    <source>
        <dbReference type="Proteomes" id="UP000318778"/>
    </source>
</evidence>
<dbReference type="Proteomes" id="UP000318778">
    <property type="component" value="Segment"/>
</dbReference>
<dbReference type="InterPro" id="IPR008554">
    <property type="entry name" value="Glutaredoxin-like"/>
</dbReference>
<protein>
    <recommendedName>
        <fullName evidence="3 9">Glutaredoxin-2</fullName>
    </recommendedName>
</protein>
<dbReference type="Gene3D" id="3.40.30.10">
    <property type="entry name" value="Glutaredoxin"/>
    <property type="match status" value="1"/>
</dbReference>
<evidence type="ECO:0000256" key="4">
    <source>
        <dbReference type="ARBA" id="ARBA00022448"/>
    </source>
</evidence>
<reference evidence="10" key="1">
    <citation type="journal article" date="2017" name="Virus Res.">
        <title>Complete genomic characterisation of two novel poxviruses (WKPV and EKPV) from western and eastern grey kangaroos.</title>
        <authorList>
            <person name="Bennett M."/>
            <person name="Tu S.L."/>
            <person name="Upton C."/>
            <person name="McArtor C."/>
            <person name="Gillett A."/>
            <person name="Laird T."/>
            <person name="O'Dea M."/>
        </authorList>
    </citation>
    <scope>NUCLEOTIDE SEQUENCE [LARGE SCALE GENOMIC DNA]</scope>
    <source>
        <strain evidence="10">Western Australia</strain>
    </source>
</reference>
<comment type="subunit">
    <text evidence="2">Homodimer.</text>
</comment>
<evidence type="ECO:0000313" key="10">
    <source>
        <dbReference type="EMBL" id="ATI20997.1"/>
    </source>
</evidence>
<dbReference type="EMBL" id="MF467280">
    <property type="protein sequence ID" value="ATI20997.1"/>
    <property type="molecule type" value="Genomic_DNA"/>
</dbReference>
<dbReference type="GO" id="GO:0030430">
    <property type="term" value="C:host cell cytoplasm"/>
    <property type="evidence" value="ECO:0007669"/>
    <property type="project" value="UniProtKB-SubCell"/>
</dbReference>